<proteinExistence type="predicted"/>
<dbReference type="NCBIfam" id="TIGR01725">
    <property type="entry name" value="phge_HK97_gp10"/>
    <property type="match status" value="1"/>
</dbReference>
<reference evidence="1" key="1">
    <citation type="journal article" date="2021" name="Proc. Natl. Acad. Sci. U.S.A.">
        <title>A Catalog of Tens of Thousands of Viruses from Human Metagenomes Reveals Hidden Associations with Chronic Diseases.</title>
        <authorList>
            <person name="Tisza M.J."/>
            <person name="Buck C.B."/>
        </authorList>
    </citation>
    <scope>NUCLEOTIDE SEQUENCE</scope>
    <source>
        <strain evidence="1">CtpKu3</strain>
    </source>
</reference>
<accession>A0A8S5UVU3</accession>
<organism evidence="1">
    <name type="scientific">Myoviridae sp. ctpKu3</name>
    <dbReference type="NCBI Taxonomy" id="2825175"/>
    <lineage>
        <taxon>Viruses</taxon>
        <taxon>Duplodnaviria</taxon>
        <taxon>Heunggongvirae</taxon>
        <taxon>Uroviricota</taxon>
        <taxon>Caudoviricetes</taxon>
    </lineage>
</organism>
<protein>
    <submittedName>
        <fullName evidence="1">Tail component</fullName>
    </submittedName>
</protein>
<name>A0A8S5UVU3_9CAUD</name>
<dbReference type="InterPro" id="IPR010064">
    <property type="entry name" value="HK97-gp10_tail"/>
</dbReference>
<dbReference type="EMBL" id="BK016151">
    <property type="protein sequence ID" value="DAF98563.1"/>
    <property type="molecule type" value="Genomic_DNA"/>
</dbReference>
<sequence length="160" mass="18287">MSNLTVKVTGLKELGKKMNDLGKKTKGRISVDSMRKGAVIIRDKARANAPTLQEKVPHRKRGTLKRAILESTRVDKFGNVHSKIYVRKLRSKTIENFKVKTGKGGAKNPNDPYYWRFIEFGTSKMQARPFLRPAFSTKKNQVSREIINNLRNNIFREAGK</sequence>
<dbReference type="Pfam" id="PF04883">
    <property type="entry name" value="HK97-gp10_like"/>
    <property type="match status" value="1"/>
</dbReference>
<evidence type="ECO:0000313" key="1">
    <source>
        <dbReference type="EMBL" id="DAF98563.1"/>
    </source>
</evidence>